<dbReference type="InterPro" id="IPR016163">
    <property type="entry name" value="Ald_DH_C"/>
</dbReference>
<evidence type="ECO:0000259" key="1">
    <source>
        <dbReference type="Pfam" id="PF00171"/>
    </source>
</evidence>
<dbReference type="Pfam" id="PF00171">
    <property type="entry name" value="Aldedh"/>
    <property type="match status" value="1"/>
</dbReference>
<feature type="non-terminal residue" evidence="2">
    <location>
        <position position="1"/>
    </location>
</feature>
<dbReference type="PANTHER" id="PTHR11699">
    <property type="entry name" value="ALDEHYDE DEHYDROGENASE-RELATED"/>
    <property type="match status" value="1"/>
</dbReference>
<dbReference type="Proteomes" id="UP000663823">
    <property type="component" value="Unassembled WGS sequence"/>
</dbReference>
<dbReference type="Gene3D" id="3.40.309.10">
    <property type="entry name" value="Aldehyde Dehydrogenase, Chain A, domain 2"/>
    <property type="match status" value="1"/>
</dbReference>
<evidence type="ECO:0000313" key="2">
    <source>
        <dbReference type="EMBL" id="CAF4144093.1"/>
    </source>
</evidence>
<comment type="caution">
    <text evidence="2">The sequence shown here is derived from an EMBL/GenBank/DDBJ whole genome shotgun (WGS) entry which is preliminary data.</text>
</comment>
<dbReference type="AlphaFoldDB" id="A0A819Y3E9"/>
<feature type="domain" description="Aldehyde dehydrogenase" evidence="1">
    <location>
        <begin position="1"/>
        <end position="51"/>
    </location>
</feature>
<reference evidence="2" key="1">
    <citation type="submission" date="2021-02" db="EMBL/GenBank/DDBJ databases">
        <authorList>
            <person name="Nowell W R."/>
        </authorList>
    </citation>
    <scope>NUCLEOTIDE SEQUENCE</scope>
</reference>
<dbReference type="InterPro" id="IPR016162">
    <property type="entry name" value="Ald_DH_N"/>
</dbReference>
<protein>
    <recommendedName>
        <fullName evidence="1">Aldehyde dehydrogenase domain-containing protein</fullName>
    </recommendedName>
</protein>
<dbReference type="InterPro" id="IPR016161">
    <property type="entry name" value="Ald_DH/histidinol_DH"/>
</dbReference>
<dbReference type="SUPFAM" id="SSF53720">
    <property type="entry name" value="ALDH-like"/>
    <property type="match status" value="2"/>
</dbReference>
<dbReference type="InterPro" id="IPR015590">
    <property type="entry name" value="Aldehyde_DH_dom"/>
</dbReference>
<proteinExistence type="predicted"/>
<dbReference type="Gene3D" id="3.40.605.10">
    <property type="entry name" value="Aldehyde Dehydrogenase, Chain A, domain 1"/>
    <property type="match status" value="1"/>
</dbReference>
<evidence type="ECO:0000313" key="3">
    <source>
        <dbReference type="Proteomes" id="UP000663823"/>
    </source>
</evidence>
<gene>
    <name evidence="2" type="ORF">OTI717_LOCUS35890</name>
</gene>
<sequence>IKATIFSGVKDDTQIAREEIFGPVMSVLKYDSYEEVIKRANDTTFGLGAAVRKLDPAARAQLIHKLADLLPCVLDYLARLKIPSSEKLPQESYCEILGAAICLDYYAGWADEITGETFPLESSIFITYIKHESVGIYEQIILCVELPKKRIVGDPFDLTTEQGQ</sequence>
<dbReference type="GO" id="GO:0016620">
    <property type="term" value="F:oxidoreductase activity, acting on the aldehyde or oxo group of donors, NAD or NADP as acceptor"/>
    <property type="evidence" value="ECO:0007669"/>
    <property type="project" value="InterPro"/>
</dbReference>
<name>A0A819Y3E9_9BILA</name>
<accession>A0A819Y3E9</accession>
<organism evidence="2 3">
    <name type="scientific">Rotaria sordida</name>
    <dbReference type="NCBI Taxonomy" id="392033"/>
    <lineage>
        <taxon>Eukaryota</taxon>
        <taxon>Metazoa</taxon>
        <taxon>Spiralia</taxon>
        <taxon>Gnathifera</taxon>
        <taxon>Rotifera</taxon>
        <taxon>Eurotatoria</taxon>
        <taxon>Bdelloidea</taxon>
        <taxon>Philodinida</taxon>
        <taxon>Philodinidae</taxon>
        <taxon>Rotaria</taxon>
    </lineage>
</organism>
<dbReference type="EMBL" id="CAJOAX010014448">
    <property type="protein sequence ID" value="CAF4144093.1"/>
    <property type="molecule type" value="Genomic_DNA"/>
</dbReference>